<dbReference type="PROSITE" id="PS51892">
    <property type="entry name" value="SUBTILASE"/>
    <property type="match status" value="1"/>
</dbReference>
<feature type="region of interest" description="Disordered" evidence="7">
    <location>
        <begin position="520"/>
        <end position="569"/>
    </location>
</feature>
<reference evidence="9 10" key="1">
    <citation type="submission" date="2024-10" db="EMBL/GenBank/DDBJ databases">
        <title>The Natural Products Discovery Center: Release of the First 8490 Sequenced Strains for Exploring Actinobacteria Biosynthetic Diversity.</title>
        <authorList>
            <person name="Kalkreuter E."/>
            <person name="Kautsar S.A."/>
            <person name="Yang D."/>
            <person name="Bader C.D."/>
            <person name="Teijaro C.N."/>
            <person name="Fluegel L."/>
            <person name="Davis C.M."/>
            <person name="Simpson J.R."/>
            <person name="Lauterbach L."/>
            <person name="Steele A.D."/>
            <person name="Gui C."/>
            <person name="Meng S."/>
            <person name="Li G."/>
            <person name="Viehrig K."/>
            <person name="Ye F."/>
            <person name="Su P."/>
            <person name="Kiefer A.F."/>
            <person name="Nichols A."/>
            <person name="Cepeda A.J."/>
            <person name="Yan W."/>
            <person name="Fan B."/>
            <person name="Jiang Y."/>
            <person name="Adhikari A."/>
            <person name="Zheng C.-J."/>
            <person name="Schuster L."/>
            <person name="Cowan T.M."/>
            <person name="Smanski M.J."/>
            <person name="Chevrette M.G."/>
            <person name="De Carvalho L.P.S."/>
            <person name="Shen B."/>
        </authorList>
    </citation>
    <scope>NUCLEOTIDE SEQUENCE [LARGE SCALE GENOMIC DNA]</scope>
    <source>
        <strain evidence="9 10">NPDC050545</strain>
    </source>
</reference>
<dbReference type="PANTHER" id="PTHR43806">
    <property type="entry name" value="PEPTIDASE S8"/>
    <property type="match status" value="1"/>
</dbReference>
<dbReference type="InterPro" id="IPR023828">
    <property type="entry name" value="Peptidase_S8_Ser-AS"/>
</dbReference>
<gene>
    <name evidence="9" type="ORF">ACIBG2_19635</name>
</gene>
<organism evidence="9 10">
    <name type="scientific">Nonomuraea typhae</name>
    <dbReference type="NCBI Taxonomy" id="2603600"/>
    <lineage>
        <taxon>Bacteria</taxon>
        <taxon>Bacillati</taxon>
        <taxon>Actinomycetota</taxon>
        <taxon>Actinomycetes</taxon>
        <taxon>Streptosporangiales</taxon>
        <taxon>Streptosporangiaceae</taxon>
        <taxon>Nonomuraea</taxon>
    </lineage>
</organism>
<evidence type="ECO:0000256" key="7">
    <source>
        <dbReference type="SAM" id="MobiDB-lite"/>
    </source>
</evidence>
<dbReference type="PRINTS" id="PR00723">
    <property type="entry name" value="SUBTILISIN"/>
</dbReference>
<dbReference type="InterPro" id="IPR015500">
    <property type="entry name" value="Peptidase_S8_subtilisin-rel"/>
</dbReference>
<dbReference type="InterPro" id="IPR000209">
    <property type="entry name" value="Peptidase_S8/S53_dom"/>
</dbReference>
<dbReference type="EMBL" id="JBITGY010000005">
    <property type="protein sequence ID" value="MFI6499609.1"/>
    <property type="molecule type" value="Genomic_DNA"/>
</dbReference>
<dbReference type="PROSITE" id="PS00138">
    <property type="entry name" value="SUBTILASE_SER"/>
    <property type="match status" value="1"/>
</dbReference>
<dbReference type="RefSeq" id="WP_397083034.1">
    <property type="nucleotide sequence ID" value="NZ_JBITGY010000005.1"/>
</dbReference>
<keyword evidence="3 5" id="KW-0378">Hydrolase</keyword>
<dbReference type="InterPro" id="IPR013783">
    <property type="entry name" value="Ig-like_fold"/>
</dbReference>
<protein>
    <submittedName>
        <fullName evidence="9">S8 family peptidase</fullName>
    </submittedName>
</protein>
<evidence type="ECO:0000256" key="3">
    <source>
        <dbReference type="ARBA" id="ARBA00022801"/>
    </source>
</evidence>
<dbReference type="Pfam" id="PF00082">
    <property type="entry name" value="Peptidase_S8"/>
    <property type="match status" value="1"/>
</dbReference>
<name>A0ABW7YYQ6_9ACTN</name>
<dbReference type="InterPro" id="IPR000601">
    <property type="entry name" value="PKD_dom"/>
</dbReference>
<feature type="active site" description="Charge relay system" evidence="5">
    <location>
        <position position="155"/>
    </location>
</feature>
<feature type="compositionally biased region" description="Low complexity" evidence="7">
    <location>
        <begin position="530"/>
        <end position="547"/>
    </location>
</feature>
<dbReference type="Pfam" id="PF18911">
    <property type="entry name" value="PKD_4"/>
    <property type="match status" value="1"/>
</dbReference>
<dbReference type="SUPFAM" id="SSF49299">
    <property type="entry name" value="PKD domain"/>
    <property type="match status" value="1"/>
</dbReference>
<keyword evidence="4 5" id="KW-0720">Serine protease</keyword>
<evidence type="ECO:0000259" key="8">
    <source>
        <dbReference type="PROSITE" id="PS50093"/>
    </source>
</evidence>
<feature type="active site" description="Charge relay system" evidence="5">
    <location>
        <position position="92"/>
    </location>
</feature>
<feature type="active site" description="Charge relay system" evidence="5">
    <location>
        <position position="332"/>
    </location>
</feature>
<sequence length="741" mass="77460">MIVRLKDQANQQPVLAAVSEERVLRRYEHFPLLAMQVGSEGIAQLASSAHVTGIQEDPIGDPGLASTIPLIGADRAHTRGFTGTGQTVAVLDTGIDRDHPFFGNRIVDEACFSNPMNTTSQQSLCPNGQTTQTGAGSADAETARCLNGTANLCAHGTHVAGIAAGGAGVAGSPGPGVAPAATIIAIQIFVRFNSGCPGGNNPCVRYFGSDLLAGLDRVFDLRNNFTIAAANMSVYEGAVQTAACDTDNRKAAVDRLLNAGIAAVMIAGNEADDPGVRAPGCISTAVTVGNSTDNDAIANSSGRGPLLDLFAPGTSVDSSVPDDAWANFNGTSMAAPHVAGAFAVMRQAFPGEGVNQILNRLRAAGVAITYTTGGQQVTTPRLDLGAALPPNQAPQVSIDPGQVKEIDEGQEVTARANFTDAPADGPFTGQIEWGFGDLDPGAVGDGTLTGARRYGDNGSFDVTMSVTDKEGATGSAAFPLTVKNVAPTAAIDESAAVPVNGTPTFVGPRQGELQLKARITDPGSDDLENTWTWGDGTETTTTSLVDPPDQDPLPSPDVQPRDLTDTGTHAWPEPCLYDVKLTAADDDGGAAEDTGKILVTGAYPHRLPTAYWVGQYRPGPRIPTDLPVRVLTCYLDIAQYASKVFSEAVDASTRDKARRILATLSISPRDRLDAQLLTAWLNFANGSVAYTQLVDTDFNFRPETKFADAAAAAETVRLNPNASAADLLRQMRIMEWINLGF</sequence>
<evidence type="ECO:0000256" key="6">
    <source>
        <dbReference type="RuleBase" id="RU003355"/>
    </source>
</evidence>
<comment type="caution">
    <text evidence="9">The sequence shown here is derived from an EMBL/GenBank/DDBJ whole genome shotgun (WGS) entry which is preliminary data.</text>
</comment>
<evidence type="ECO:0000256" key="5">
    <source>
        <dbReference type="PROSITE-ProRule" id="PRU01240"/>
    </source>
</evidence>
<dbReference type="PROSITE" id="PS00137">
    <property type="entry name" value="SUBTILASE_HIS"/>
    <property type="match status" value="1"/>
</dbReference>
<dbReference type="PROSITE" id="PS50093">
    <property type="entry name" value="PKD"/>
    <property type="match status" value="1"/>
</dbReference>
<dbReference type="Gene3D" id="3.40.50.200">
    <property type="entry name" value="Peptidase S8/S53 domain"/>
    <property type="match status" value="1"/>
</dbReference>
<evidence type="ECO:0000313" key="9">
    <source>
        <dbReference type="EMBL" id="MFI6499609.1"/>
    </source>
</evidence>
<dbReference type="InterPro" id="IPR035986">
    <property type="entry name" value="PKD_dom_sf"/>
</dbReference>
<comment type="similarity">
    <text evidence="1 5 6">Belongs to the peptidase S8 family.</text>
</comment>
<evidence type="ECO:0000313" key="10">
    <source>
        <dbReference type="Proteomes" id="UP001612741"/>
    </source>
</evidence>
<dbReference type="Gene3D" id="2.60.40.10">
    <property type="entry name" value="Immunoglobulins"/>
    <property type="match status" value="2"/>
</dbReference>
<dbReference type="InterPro" id="IPR036852">
    <property type="entry name" value="Peptidase_S8/S53_dom_sf"/>
</dbReference>
<proteinExistence type="inferred from homology"/>
<dbReference type="PANTHER" id="PTHR43806:SF11">
    <property type="entry name" value="CEREVISIN-RELATED"/>
    <property type="match status" value="1"/>
</dbReference>
<keyword evidence="10" id="KW-1185">Reference proteome</keyword>
<evidence type="ECO:0000256" key="4">
    <source>
        <dbReference type="ARBA" id="ARBA00022825"/>
    </source>
</evidence>
<dbReference type="SUPFAM" id="SSF52743">
    <property type="entry name" value="Subtilisin-like"/>
    <property type="match status" value="1"/>
</dbReference>
<feature type="domain" description="PKD" evidence="8">
    <location>
        <begin position="399"/>
        <end position="482"/>
    </location>
</feature>
<dbReference type="PROSITE" id="PS00136">
    <property type="entry name" value="SUBTILASE_ASP"/>
    <property type="match status" value="1"/>
</dbReference>
<dbReference type="InterPro" id="IPR023827">
    <property type="entry name" value="Peptidase_S8_Asp-AS"/>
</dbReference>
<evidence type="ECO:0000256" key="1">
    <source>
        <dbReference type="ARBA" id="ARBA00011073"/>
    </source>
</evidence>
<evidence type="ECO:0000256" key="2">
    <source>
        <dbReference type="ARBA" id="ARBA00022670"/>
    </source>
</evidence>
<dbReference type="Proteomes" id="UP001612741">
    <property type="component" value="Unassembled WGS sequence"/>
</dbReference>
<keyword evidence="2 5" id="KW-0645">Protease</keyword>
<accession>A0ABW7YYQ6</accession>
<dbReference type="InterPro" id="IPR050131">
    <property type="entry name" value="Peptidase_S8_subtilisin-like"/>
</dbReference>
<dbReference type="InterPro" id="IPR022398">
    <property type="entry name" value="Peptidase_S8_His-AS"/>
</dbReference>